<dbReference type="Proteomes" id="UP000184192">
    <property type="component" value="Unassembled WGS sequence"/>
</dbReference>
<organism evidence="1 2">
    <name type="scientific">Bacteroides stercorirosoris</name>
    <dbReference type="NCBI Taxonomy" id="871324"/>
    <lineage>
        <taxon>Bacteria</taxon>
        <taxon>Pseudomonadati</taxon>
        <taxon>Bacteroidota</taxon>
        <taxon>Bacteroidia</taxon>
        <taxon>Bacteroidales</taxon>
        <taxon>Bacteroidaceae</taxon>
        <taxon>Bacteroides</taxon>
    </lineage>
</organism>
<accession>A0A1M6CDS8</accession>
<keyword evidence="2" id="KW-1185">Reference proteome</keyword>
<dbReference type="AlphaFoldDB" id="A0A1M6CDS8"/>
<sequence length="143" mass="16060">MKNLLFFASLCMAILYTGCSSDKNNDRAEDCSDVICDMAFLSIPITIKYEDDTPVVLDSYEVIEVATGKVRDVPNWGEVFHTYAIASDLDREEFFGKEIELQLVGKIGEKTVVTENYVVSANCCHTYLVKGDKEVVVKDKELQ</sequence>
<gene>
    <name evidence="1" type="ORF">SAMN05444350_10494</name>
</gene>
<protein>
    <submittedName>
        <fullName evidence="1">Uncharacterized protein</fullName>
    </submittedName>
</protein>
<dbReference type="GeneID" id="92711148"/>
<evidence type="ECO:0000313" key="1">
    <source>
        <dbReference type="EMBL" id="SHI59146.1"/>
    </source>
</evidence>
<reference evidence="2" key="1">
    <citation type="submission" date="2016-11" db="EMBL/GenBank/DDBJ databases">
        <authorList>
            <person name="Varghese N."/>
            <person name="Submissions S."/>
        </authorList>
    </citation>
    <scope>NUCLEOTIDE SEQUENCE [LARGE SCALE GENOMIC DNA]</scope>
    <source>
        <strain evidence="2">DSM 26884</strain>
    </source>
</reference>
<dbReference type="RefSeq" id="WP_139261808.1">
    <property type="nucleotide sequence ID" value="NZ_FQZN01000004.1"/>
</dbReference>
<dbReference type="EMBL" id="FQZN01000004">
    <property type="protein sequence ID" value="SHI59146.1"/>
    <property type="molecule type" value="Genomic_DNA"/>
</dbReference>
<name>A0A1M6CDS8_9BACE</name>
<evidence type="ECO:0000313" key="2">
    <source>
        <dbReference type="Proteomes" id="UP000184192"/>
    </source>
</evidence>
<proteinExistence type="predicted"/>